<dbReference type="PATRIC" id="fig|134605.3.peg.802"/>
<name>A0A133NFA2_9FUSO</name>
<comment type="caution">
    <text evidence="1">The sequence shown here is derived from an EMBL/GenBank/DDBJ whole genome shotgun (WGS) entry which is preliminary data.</text>
</comment>
<dbReference type="Proteomes" id="UP000070617">
    <property type="component" value="Unassembled WGS sequence"/>
</dbReference>
<dbReference type="STRING" id="134605.HMPREF3206_00805"/>
<accession>A0A133NFA2</accession>
<dbReference type="EMBL" id="LRPX01000035">
    <property type="protein sequence ID" value="KXA14974.1"/>
    <property type="molecule type" value="Genomic_DNA"/>
</dbReference>
<gene>
    <name evidence="1" type="ORF">HMPREF3206_00805</name>
</gene>
<protein>
    <submittedName>
        <fullName evidence="1">Uncharacterized protein</fullName>
    </submittedName>
</protein>
<evidence type="ECO:0000313" key="2">
    <source>
        <dbReference type="Proteomes" id="UP000070617"/>
    </source>
</evidence>
<dbReference type="AlphaFoldDB" id="A0A133NFA2"/>
<organism evidence="1 2">
    <name type="scientific">Fusobacterium equinum</name>
    <dbReference type="NCBI Taxonomy" id="134605"/>
    <lineage>
        <taxon>Bacteria</taxon>
        <taxon>Fusobacteriati</taxon>
        <taxon>Fusobacteriota</taxon>
        <taxon>Fusobacteriia</taxon>
        <taxon>Fusobacteriales</taxon>
        <taxon>Fusobacteriaceae</taxon>
        <taxon>Fusobacterium</taxon>
    </lineage>
</organism>
<reference evidence="2" key="1">
    <citation type="submission" date="2016-01" db="EMBL/GenBank/DDBJ databases">
        <authorList>
            <person name="Mitreva M."/>
            <person name="Pepin K.H."/>
            <person name="Mihindukulasuriya K.A."/>
            <person name="Fulton R."/>
            <person name="Fronick C."/>
            <person name="O'Laughlin M."/>
            <person name="Miner T."/>
            <person name="Herter B."/>
            <person name="Rosa B.A."/>
            <person name="Cordes M."/>
            <person name="Tomlinson C."/>
            <person name="Wollam A."/>
            <person name="Palsikar V.B."/>
            <person name="Mardis E.R."/>
            <person name="Wilson R.K."/>
        </authorList>
    </citation>
    <scope>NUCLEOTIDE SEQUENCE [LARGE SCALE GENOMIC DNA]</scope>
    <source>
        <strain evidence="2">CMW8396</strain>
    </source>
</reference>
<keyword evidence="2" id="KW-1185">Reference proteome</keyword>
<evidence type="ECO:0000313" key="1">
    <source>
        <dbReference type="EMBL" id="KXA14974.1"/>
    </source>
</evidence>
<sequence length="39" mass="4641">MKKIEKSKVFLMETLSIILYNKIITKLYYLGGNYAKKKK</sequence>
<proteinExistence type="predicted"/>